<dbReference type="EMBL" id="WWBZ02000016">
    <property type="protein sequence ID" value="KAF4309502.1"/>
    <property type="molecule type" value="Genomic_DNA"/>
</dbReference>
<evidence type="ECO:0000313" key="1">
    <source>
        <dbReference type="EMBL" id="KAF4309502.1"/>
    </source>
</evidence>
<gene>
    <name evidence="1" type="ORF">GTA08_BOTSDO03383</name>
</gene>
<dbReference type="AlphaFoldDB" id="A0A8H4J094"/>
<comment type="caution">
    <text evidence="1">The sequence shown here is derived from an EMBL/GenBank/DDBJ whole genome shotgun (WGS) entry which is preliminary data.</text>
</comment>
<accession>A0A8H4J094</accession>
<proteinExistence type="predicted"/>
<evidence type="ECO:0000313" key="2">
    <source>
        <dbReference type="Proteomes" id="UP000572817"/>
    </source>
</evidence>
<protein>
    <submittedName>
        <fullName evidence="1">Uncharacterized protein</fullName>
    </submittedName>
</protein>
<dbReference type="OrthoDB" id="5426733at2759"/>
<name>A0A8H4J094_9PEZI</name>
<reference evidence="1" key="1">
    <citation type="submission" date="2020-04" db="EMBL/GenBank/DDBJ databases">
        <title>Genome Assembly and Annotation of Botryosphaeria dothidea sdau 11-99, a Latent Pathogen of Apple Fruit Ring Rot in China.</title>
        <authorList>
            <person name="Yu C."/>
            <person name="Diao Y."/>
            <person name="Lu Q."/>
            <person name="Zhao J."/>
            <person name="Cui S."/>
            <person name="Peng C."/>
            <person name="He B."/>
            <person name="Liu H."/>
        </authorList>
    </citation>
    <scope>NUCLEOTIDE SEQUENCE [LARGE SCALE GENOMIC DNA]</scope>
    <source>
        <strain evidence="1">Sdau11-99</strain>
    </source>
</reference>
<organism evidence="1 2">
    <name type="scientific">Botryosphaeria dothidea</name>
    <dbReference type="NCBI Taxonomy" id="55169"/>
    <lineage>
        <taxon>Eukaryota</taxon>
        <taxon>Fungi</taxon>
        <taxon>Dikarya</taxon>
        <taxon>Ascomycota</taxon>
        <taxon>Pezizomycotina</taxon>
        <taxon>Dothideomycetes</taxon>
        <taxon>Dothideomycetes incertae sedis</taxon>
        <taxon>Botryosphaeriales</taxon>
        <taxon>Botryosphaeriaceae</taxon>
        <taxon>Botryosphaeria</taxon>
    </lineage>
</organism>
<sequence length="63" mass="7199">MAIQAKDALEMLKSAKPNSGDDTYKDDFNKALKWSKYQKFPKVLFNIEIDAHKEPDDALKGKI</sequence>
<dbReference type="Proteomes" id="UP000572817">
    <property type="component" value="Unassembled WGS sequence"/>
</dbReference>
<keyword evidence="2" id="KW-1185">Reference proteome</keyword>